<dbReference type="InterPro" id="IPR001846">
    <property type="entry name" value="VWF_type-D"/>
</dbReference>
<keyword evidence="2" id="KW-0732">Signal</keyword>
<organism evidence="4 5">
    <name type="scientific">Cellulomonas triticagri</name>
    <dbReference type="NCBI Taxonomy" id="2483352"/>
    <lineage>
        <taxon>Bacteria</taxon>
        <taxon>Bacillati</taxon>
        <taxon>Actinomycetota</taxon>
        <taxon>Actinomycetes</taxon>
        <taxon>Micrococcales</taxon>
        <taxon>Cellulomonadaceae</taxon>
        <taxon>Cellulomonas</taxon>
    </lineage>
</organism>
<evidence type="ECO:0000313" key="4">
    <source>
        <dbReference type="EMBL" id="RMI07096.1"/>
    </source>
</evidence>
<feature type="signal peptide" evidence="2">
    <location>
        <begin position="1"/>
        <end position="27"/>
    </location>
</feature>
<dbReference type="EMBL" id="RFFI01000079">
    <property type="protein sequence ID" value="RMI07096.1"/>
    <property type="molecule type" value="Genomic_DNA"/>
</dbReference>
<keyword evidence="5" id="KW-1185">Reference proteome</keyword>
<name>A0A3M2J4R9_9CELL</name>
<comment type="caution">
    <text evidence="4">The sequence shown here is derived from an EMBL/GenBank/DDBJ whole genome shotgun (WGS) entry which is preliminary data.</text>
</comment>
<evidence type="ECO:0000259" key="3">
    <source>
        <dbReference type="PROSITE" id="PS51233"/>
    </source>
</evidence>
<dbReference type="PANTHER" id="PTHR13802:SF59">
    <property type="entry name" value="SUSHI DOMAIN-CONTAINING PROTEIN 2"/>
    <property type="match status" value="1"/>
</dbReference>
<dbReference type="PANTHER" id="PTHR13802">
    <property type="entry name" value="MUCIN 4-RELATED"/>
    <property type="match status" value="1"/>
</dbReference>
<evidence type="ECO:0000256" key="1">
    <source>
        <dbReference type="SAM" id="MobiDB-lite"/>
    </source>
</evidence>
<evidence type="ECO:0000313" key="5">
    <source>
        <dbReference type="Proteomes" id="UP000269289"/>
    </source>
</evidence>
<dbReference type="Pfam" id="PF00094">
    <property type="entry name" value="VWD"/>
    <property type="match status" value="1"/>
</dbReference>
<evidence type="ECO:0000256" key="2">
    <source>
        <dbReference type="SAM" id="SignalP"/>
    </source>
</evidence>
<reference evidence="4 5" key="1">
    <citation type="submission" date="2018-10" db="EMBL/GenBank/DDBJ databases">
        <title>Isolation, diversity and antifungal activity of actinobacteria from wheat.</title>
        <authorList>
            <person name="Han C."/>
        </authorList>
    </citation>
    <scope>NUCLEOTIDE SEQUENCE [LARGE SCALE GENOMIC DNA]</scope>
    <source>
        <strain evidence="4 5">NEAU-YY56</strain>
    </source>
</reference>
<dbReference type="Proteomes" id="UP000269289">
    <property type="component" value="Unassembled WGS sequence"/>
</dbReference>
<feature type="region of interest" description="Disordered" evidence="1">
    <location>
        <begin position="1007"/>
        <end position="1028"/>
    </location>
</feature>
<feature type="chain" id="PRO_5038449665" description="VWFD domain-containing protein" evidence="2">
    <location>
        <begin position="28"/>
        <end position="2555"/>
    </location>
</feature>
<feature type="domain" description="VWFD" evidence="3">
    <location>
        <begin position="406"/>
        <end position="593"/>
    </location>
</feature>
<dbReference type="InterPro" id="IPR051495">
    <property type="entry name" value="Epithelial_Barrier/Signaling"/>
</dbReference>
<accession>A0A3M2J4R9</accession>
<dbReference type="SMART" id="SM00216">
    <property type="entry name" value="VWD"/>
    <property type="match status" value="1"/>
</dbReference>
<sequence length="2555" mass="273554">MLVRIAVAVVLALVAPVIGAGPAQASAAPVTVPQDVASPDVCAQVAPALHRHRACINGTVDVSTRGYGLTDLCFRTVARETRYDRRVCTNGSRVQAERIAQARLVLALDGKRGSYDVRKGVTPAVQWETHVPGSPTGRADVLHLDPVGTPSATNPVRVWEVKGTWNMSAGEVASGSFGSPLAQVDRYVEGFRTHYGWGGAQRGPAGYADEFEIEVEQCRDGSARTIRYQVAAPVPGIVVVTPSEARRCSDESQREAEEAQERYLELERTEVGSSTFDPQADPPSGTLTAPEVTHEIDRLVGVSKALREAMARGAANRRPLDYPNQVKLCLTLDRVVPRTIGDGSVGKVGASCLSMSSRAEIMSAAWFWWALQEALRQGLLSEEEVEQLLGSDSDSDSDEGGGQGSVPAQVVGDPHLITFDGLNYDLQSVGEFVFVENSEQGVAVQARFEAWTDAVSVPTALALSVGGRTVELRRDRSALVDGTTTLRSVGDTFITDTDLVVMTRKADVLVAWPDGIGGFSTLSWTTNAAGGAMALVLTQHAREGVAGLLGDANGDPYDDLRLRDGRQLRPDVDAQVLHDLYADSWRVTSDESLFTYADGRSTESFTDRTHPKTLVTRGDFAEDEQMAAAEFCASMDVLPGPAFSNCELDMLATGNWAFAAALADVRHPGIGRDEVGFDDPTGAIEVDFESALPINLEPVRVAHDAVTTTFAGPFTGTEKYRFYVSDLPVHDEITLEFDLITLGAGWLGEETVQLTVEGAPPRVLPREDVHDGLLSTGTPYRSSRVSITVPHFATRFAADLGAVGLSAPASQGFAVDDLVLRVRHVPPQVFAVGLGDGIVEVGPGAPAPGAGHLESRVSVDEYEFSVPDGTRVLMEVAAGLASSSSQQALGWEIRDPEGRVLGGSEWDNRLRTVEQVRFDEVLRAGEHRLRVWSPGERRAGTYQLRLYTEPAPEVFDVVVDDTGTTDLRTAGPGAAVLETRLSQDVFQFALAETADLVWESSTSTAGSVSGTLRGADGAEVDPDEHEEMTRRFGALPPGVYTLGFEASAGWAPTQVRATSYQPGTLQLVPATQVFQVDLENGPVALVAGAQGPGSGTLETAYAVDEYVFTVPERARVLMDVLSGVAAYSAQTLGWQVQDSEGAAVGGAAWTGRPADQPEEWARFDRVLDAGEYRLRVWSPGQQHAGSYRLLLYVEPDEQVFDVALDPSAAVRLADTGAGAGVLETRLSRDVFRFSLAEPADLVWDGVAAQLALEFTLADRHGTVEQGPVRALSRFGELPAGDYTLTLATSPDAPTAWNPWPLGYGGGSLRALHTTEVFAVDLGAGVVEVSPGAPEPGAGHLESLVSVDEYVFAVQDETRVLVDVVSGIPAASSQQTLGWEVLDGDGSPVAGSEWRGSRSALRAEQVRFDEVLAAGEYRLRVWSPDQRYAGTYRLRIYTQPADEVHEVAVDDRTPVALAAAGPGAGVLETRLSRDVFRFALAEPADLVWASGLEPEHPVRGTLLDAQGRTVPPDEVRGTPTALAERHFAALPAGEYALVLEASDRWPVALTQAYTYAPGTLLVRPGPQTFEVDAADGPVLLSTVSPGAGALETAFSVDEYAFSVTHESRVLVDVLRGVAFSTSWTLGWQVLGADGEVLGGSEWTGRPADLTAEQVRFDEVLAAGEYRLRVWSPEQHRAGEYEMQLTVDPVDQVFEVAVGGPVATRLADAGPGAGVLESRVARDEFRFTLTEPGDLVWEQVTTSPHLEFTLAGPDGVVGTDPLQGVRVFDDLPAGDYVLSVRYAPDAPPLWAVSGRVTYAPGTLLAMRATETFEVDLAVGIVEVGPGTPAPGAGTLESRASVDEYLVTVPERSRVLVDVVAGIPAGSSRTLGWEVQDATGTTRGTSEWTTAAGRVTPDQNRFDEVLDADTFRLRVWSPDQRYAGAYSLRIYLPPGDEVDEVEVDDRAPVVLAAAGRGVGVLETRLSRDVYRFTLPEAADLVWDSTITETHPLDWALVAADGATYLPGSTAQPFAGQRARRFDRLPAGEYALVLEASSRWPATQQQAYRYTPGTLLLVPDAQVFDVDLASGPVSLEAGVLGPGAGVLENVYAVDEYVLAVPEDARVLVDVVAGLGAASSAALGWQVLDGAGDELGGSEWTGRFGDLTAEQLWFDHELTAGDYRLRVWSPGHQRSGAYQIQVYLEPEPQRFEVALEAADGPLRLAEAGAGAGALETRLSRDEFVFSLSEQTDLAWFTLWDSTTVEFTLSDGRGVVEQGPLRRTSRFDDLPAGEYTLALAWPADSRPGATCANQVYDPGTLHLIDAVQVVEVDLGAGVVEVSRDVPAPGAGHLETRVSEDEYVFTVAEDSRVLVDVVSGLPVGVSSSRALAWQVLDSKGHVLGGAEWSMLPSALKEEQVRFDQVLPAGEYRLRVWAPGQRDSGSYWLRLYVEPDEARYDVVVDGAGASMLGGAGPGAGILETRLSRDAFRFTLAEPGVLEWQSRLSALDVVAGVLVGPDGVVVDPVEVRELPAWSYARTYRPLPPGEYTLVVAASERWSATQNRSHTYDAGALTLAPVTAP</sequence>
<protein>
    <recommendedName>
        <fullName evidence="3">VWFD domain-containing protein</fullName>
    </recommendedName>
</protein>
<gene>
    <name evidence="4" type="ORF">EBM89_13865</name>
</gene>
<proteinExistence type="predicted"/>
<dbReference type="PROSITE" id="PS51233">
    <property type="entry name" value="VWFD"/>
    <property type="match status" value="1"/>
</dbReference>
<feature type="region of interest" description="Disordered" evidence="1">
    <location>
        <begin position="268"/>
        <end position="290"/>
    </location>
</feature>
<feature type="region of interest" description="Disordered" evidence="1">
    <location>
        <begin position="386"/>
        <end position="409"/>
    </location>
</feature>